<proteinExistence type="predicted"/>
<evidence type="ECO:0000313" key="1">
    <source>
        <dbReference type="EMBL" id="AEI82522.1"/>
    </source>
</evidence>
<evidence type="ECO:0000313" key="2">
    <source>
        <dbReference type="Proteomes" id="UP000006798"/>
    </source>
</evidence>
<dbReference type="KEGG" id="cnc:CNE_BB1p11140"/>
<reference evidence="1 2" key="1">
    <citation type="journal article" date="2011" name="J. Bacteriol.">
        <title>Complete genome sequence of the type strain Cupriavidus necator N-1.</title>
        <authorList>
            <person name="Poehlein A."/>
            <person name="Kusian B."/>
            <person name="Friedrich B."/>
            <person name="Daniel R."/>
            <person name="Bowien B."/>
        </authorList>
    </citation>
    <scope>NUCLEOTIDE SEQUENCE [LARGE SCALE GENOMIC DNA]</scope>
    <source>
        <strain evidence="2">ATCC 43291 / DSM 13513 / CCUG 52238 / LMG 8453 / N-1</strain>
        <plasmid evidence="1 2">pBB1</plasmid>
    </source>
</reference>
<geneLocation type="plasmid" evidence="1 2">
    <name>pBB1</name>
</geneLocation>
<organism evidence="1 2">
    <name type="scientific">Cupriavidus necator (strain ATCC 43291 / DSM 13513 / CCUG 52238 / LMG 8453 / N-1)</name>
    <name type="common">Ralstonia eutropha</name>
    <dbReference type="NCBI Taxonomy" id="1042878"/>
    <lineage>
        <taxon>Bacteria</taxon>
        <taxon>Pseudomonadati</taxon>
        <taxon>Pseudomonadota</taxon>
        <taxon>Betaproteobacteria</taxon>
        <taxon>Burkholderiales</taxon>
        <taxon>Burkholderiaceae</taxon>
        <taxon>Cupriavidus</taxon>
    </lineage>
</organism>
<gene>
    <name evidence="1" type="ordered locus">CNE_BB1p11140</name>
</gene>
<accession>F8GUW8</accession>
<dbReference type="HOGENOM" id="CLU_1728336_0_0_4"/>
<sequence>MKCLHDCLLLPFAATGNGSGRAVTRLLFLPDPQEKKSHAASRDVSACRPGDRRRHAHRTLGTVALYRHLDLGLCAAVFERTVGYSHEAAAPATDRHRCRTTLLALVTFAIPGSRLSVRRPWATVVPSAPDLARPPLAVDSLVTPVASANGV</sequence>
<name>F8GUW8_CUPNN</name>
<dbReference type="EMBL" id="CP002879">
    <property type="protein sequence ID" value="AEI82522.1"/>
    <property type="molecule type" value="Genomic_DNA"/>
</dbReference>
<dbReference type="Proteomes" id="UP000006798">
    <property type="component" value="Plasmid pBB1"/>
</dbReference>
<protein>
    <submittedName>
        <fullName evidence="1">Uncharacterized protein</fullName>
    </submittedName>
</protein>
<dbReference type="AlphaFoldDB" id="F8GUW8"/>
<keyword evidence="1" id="KW-0614">Plasmid</keyword>